<evidence type="ECO:0000256" key="4">
    <source>
        <dbReference type="ARBA" id="ARBA00022801"/>
    </source>
</evidence>
<evidence type="ECO:0000256" key="7">
    <source>
        <dbReference type="SAM" id="Phobius"/>
    </source>
</evidence>
<organism evidence="9 10">
    <name type="scientific">Discostella pseudostelligera</name>
    <dbReference type="NCBI Taxonomy" id="259834"/>
    <lineage>
        <taxon>Eukaryota</taxon>
        <taxon>Sar</taxon>
        <taxon>Stramenopiles</taxon>
        <taxon>Ochrophyta</taxon>
        <taxon>Bacillariophyta</taxon>
        <taxon>Coscinodiscophyceae</taxon>
        <taxon>Thalassiosirophycidae</taxon>
        <taxon>Stephanodiscales</taxon>
        <taxon>Stephanodiscaceae</taxon>
        <taxon>Discostella</taxon>
    </lineage>
</organism>
<accession>A0ABD3M0G2</accession>
<dbReference type="EMBL" id="JALLBG020000312">
    <property type="protein sequence ID" value="KAL3756224.1"/>
    <property type="molecule type" value="Genomic_DNA"/>
</dbReference>
<evidence type="ECO:0000256" key="2">
    <source>
        <dbReference type="ARBA" id="ARBA00008532"/>
    </source>
</evidence>
<dbReference type="Gene3D" id="3.75.10.10">
    <property type="entry name" value="L-arginine/glycine Amidinotransferase, Chain A"/>
    <property type="match status" value="1"/>
</dbReference>
<dbReference type="PANTHER" id="PTHR12737">
    <property type="entry name" value="DIMETHYLARGININE DIMETHYLAMINOHYDROLASE"/>
    <property type="match status" value="1"/>
</dbReference>
<dbReference type="AlphaFoldDB" id="A0ABD3M0G2"/>
<dbReference type="Pfam" id="PF02274">
    <property type="entry name" value="ADI"/>
    <property type="match status" value="1"/>
</dbReference>
<comment type="caution">
    <text evidence="9">The sequence shown here is derived from an EMBL/GenBank/DDBJ whole genome shotgun (WGS) entry which is preliminary data.</text>
</comment>
<evidence type="ECO:0000256" key="5">
    <source>
        <dbReference type="ARBA" id="ARBA00022989"/>
    </source>
</evidence>
<dbReference type="GO" id="GO:0016020">
    <property type="term" value="C:membrane"/>
    <property type="evidence" value="ECO:0007669"/>
    <property type="project" value="UniProtKB-SubCell"/>
</dbReference>
<dbReference type="InterPro" id="IPR033199">
    <property type="entry name" value="DDAH-like"/>
</dbReference>
<feature type="transmembrane region" description="Helical" evidence="7">
    <location>
        <begin position="331"/>
        <end position="355"/>
    </location>
</feature>
<dbReference type="InterPro" id="IPR036259">
    <property type="entry name" value="MFS_trans_sf"/>
</dbReference>
<dbReference type="SUPFAM" id="SSF55909">
    <property type="entry name" value="Pentein"/>
    <property type="match status" value="1"/>
</dbReference>
<dbReference type="Proteomes" id="UP001530293">
    <property type="component" value="Unassembled WGS sequence"/>
</dbReference>
<feature type="transmembrane region" description="Helical" evidence="7">
    <location>
        <begin position="453"/>
        <end position="474"/>
    </location>
</feature>
<dbReference type="InterPro" id="IPR024989">
    <property type="entry name" value="MFS_assoc_dom"/>
</dbReference>
<comment type="subcellular location">
    <subcellularLocation>
        <location evidence="1">Membrane</location>
        <topology evidence="1">Multi-pass membrane protein</topology>
    </subcellularLocation>
</comment>
<gene>
    <name evidence="9" type="ORF">ACHAWU_007175</name>
</gene>
<keyword evidence="4" id="KW-0378">Hydrolase</keyword>
<feature type="transmembrane region" description="Helical" evidence="7">
    <location>
        <begin position="554"/>
        <end position="578"/>
    </location>
</feature>
<dbReference type="SUPFAM" id="SSF103473">
    <property type="entry name" value="MFS general substrate transporter"/>
    <property type="match status" value="1"/>
</dbReference>
<reference evidence="9 10" key="1">
    <citation type="submission" date="2024-10" db="EMBL/GenBank/DDBJ databases">
        <title>Updated reference genomes for cyclostephanoid diatoms.</title>
        <authorList>
            <person name="Roberts W.R."/>
            <person name="Alverson A.J."/>
        </authorList>
    </citation>
    <scope>NUCLEOTIDE SEQUENCE [LARGE SCALE GENOMIC DNA]</scope>
    <source>
        <strain evidence="9 10">AJA232-27</strain>
    </source>
</reference>
<dbReference type="GO" id="GO:0016787">
    <property type="term" value="F:hydrolase activity"/>
    <property type="evidence" value="ECO:0007669"/>
    <property type="project" value="UniProtKB-KW"/>
</dbReference>
<evidence type="ECO:0000259" key="8">
    <source>
        <dbReference type="Pfam" id="PF12832"/>
    </source>
</evidence>
<evidence type="ECO:0000256" key="3">
    <source>
        <dbReference type="ARBA" id="ARBA00022692"/>
    </source>
</evidence>
<keyword evidence="3 7" id="KW-0812">Transmembrane</keyword>
<proteinExistence type="inferred from homology"/>
<comment type="similarity">
    <text evidence="2">Belongs to the DDAH family.</text>
</comment>
<evidence type="ECO:0000256" key="1">
    <source>
        <dbReference type="ARBA" id="ARBA00004141"/>
    </source>
</evidence>
<keyword evidence="5 7" id="KW-1133">Transmembrane helix</keyword>
<feature type="transmembrane region" description="Helical" evidence="7">
    <location>
        <begin position="618"/>
        <end position="638"/>
    </location>
</feature>
<evidence type="ECO:0000256" key="6">
    <source>
        <dbReference type="ARBA" id="ARBA00023136"/>
    </source>
</evidence>
<feature type="transmembrane region" description="Helical" evidence="7">
    <location>
        <begin position="650"/>
        <end position="669"/>
    </location>
</feature>
<dbReference type="Pfam" id="PF12832">
    <property type="entry name" value="MFS_1_like"/>
    <property type="match status" value="1"/>
</dbReference>
<keyword evidence="10" id="KW-1185">Reference proteome</keyword>
<sequence length="757" mass="82825">MTTKQLLSTGAYASIHASTRRSRHTIAIAREIPNSFVDAVVAHSTDPSAVSLDLARKQHHNYLSVLRQHIPTLSLPPIEKYPDCLFVEDTVVAIGDTAVITRLGHTSRRGEADSIKEVLQHFGMEHVYDMRDNDNDTAELALCDGGDVMYTGRHLFVGMSDRTNGHGYQYLREAFARHGIPVDNIISVPPIVAGREVLHLKSAVTHIDEYTLLAPEGRSGDDVLHSMKSDERGYHAIRLPNTLSCNAVVVNGHLLAQDSPCEESKSRIEAACKERNLGLTFVDTSELAKKDGALTAAVASQLLTSSLCKPWLGGLADSWEATSGGENSGRLWVISLGLMTSTVATLLHCLGSFYMHWRTNADNYNQFDIVETTMDDSQSLIPLPLLAYHLILRVVFALGTAACSPALDGLTLAQLERDGMDKQNYGKERMYGALSWGISHIMLGKVIDLQGYSAIYGTTILAFVGCMIVFHLYARSNSELRYVGVDKEGDTTNENDQSDHGTNELSNGKVCISTNENDDDGTNANATHTDNTEGRLSSLDLIWILFQKASISDVSFIISLFALFIGMSVVESMIFLYFEFLGGSTIMCGLTVCVTVLFELPLFHYAPNVLKLLGSTSMLQLACLAYVVRVVGYSFIPLSHPYLVLSFEPLHGVTIAFAMTSSVAFADEWFPKGYESSGQGFMSMISGFGQFTGLCIGGVLGGRALYRVLAVVVTLGSVPLGIRKCWMSLQSKRRGRIRGAEGDAQQQESTELYNYQL</sequence>
<dbReference type="Gene3D" id="1.20.1250.20">
    <property type="entry name" value="MFS general substrate transporter like domains"/>
    <property type="match status" value="1"/>
</dbReference>
<evidence type="ECO:0000313" key="10">
    <source>
        <dbReference type="Proteomes" id="UP001530293"/>
    </source>
</evidence>
<name>A0ABD3M0G2_9STRA</name>
<feature type="transmembrane region" description="Helical" evidence="7">
    <location>
        <begin position="681"/>
        <end position="700"/>
    </location>
</feature>
<feature type="transmembrane region" description="Helical" evidence="7">
    <location>
        <begin position="584"/>
        <end position="606"/>
    </location>
</feature>
<keyword evidence="6 7" id="KW-0472">Membrane</keyword>
<dbReference type="PANTHER" id="PTHR12737:SF9">
    <property type="entry name" value="DIMETHYLARGININASE"/>
    <property type="match status" value="1"/>
</dbReference>
<feature type="domain" description="Major facilitator superfamily associated" evidence="8">
    <location>
        <begin position="302"/>
        <end position="700"/>
    </location>
</feature>
<evidence type="ECO:0000313" key="9">
    <source>
        <dbReference type="EMBL" id="KAL3756224.1"/>
    </source>
</evidence>
<dbReference type="FunFam" id="3.75.10.10:FF:000004">
    <property type="entry name" value="N(G),N(G)-dimethylarginine dimethylaminohydrolase 1"/>
    <property type="match status" value="1"/>
</dbReference>
<protein>
    <recommendedName>
        <fullName evidence="8">Major facilitator superfamily associated domain-containing protein</fullName>
    </recommendedName>
</protein>